<dbReference type="AlphaFoldDB" id="A0A8H6F1Y7"/>
<dbReference type="SUPFAM" id="SSF75625">
    <property type="entry name" value="YebC-like"/>
    <property type="match status" value="1"/>
</dbReference>
<evidence type="ECO:0000256" key="4">
    <source>
        <dbReference type="ARBA" id="ARBA00023125"/>
    </source>
</evidence>
<protein>
    <submittedName>
        <fullName evidence="8">Transcriptional regulator family protein</fullName>
    </submittedName>
</protein>
<keyword evidence="3" id="KW-0805">Transcription regulation</keyword>
<keyword evidence="2" id="KW-0963">Cytoplasm</keyword>
<evidence type="ECO:0000256" key="3">
    <source>
        <dbReference type="ARBA" id="ARBA00023015"/>
    </source>
</evidence>
<dbReference type="EMBL" id="JABWAD010000059">
    <property type="protein sequence ID" value="KAF6065256.1"/>
    <property type="molecule type" value="Genomic_DNA"/>
</dbReference>
<dbReference type="Gene3D" id="3.30.70.980">
    <property type="match status" value="2"/>
</dbReference>
<evidence type="ECO:0000256" key="2">
    <source>
        <dbReference type="ARBA" id="ARBA00022490"/>
    </source>
</evidence>
<dbReference type="PANTHER" id="PTHR12532">
    <property type="entry name" value="TRANSLATIONAL ACTIVATOR OF CYTOCHROME C OXIDASE 1"/>
    <property type="match status" value="1"/>
</dbReference>
<dbReference type="Gene3D" id="1.10.10.200">
    <property type="match status" value="1"/>
</dbReference>
<dbReference type="InterPro" id="IPR048300">
    <property type="entry name" value="TACO1_YebC-like_2nd/3rd_dom"/>
</dbReference>
<dbReference type="PANTHER" id="PTHR12532:SF0">
    <property type="entry name" value="TRANSLATIONAL ACTIVATOR OF CYTOCHROME C OXIDASE 1"/>
    <property type="match status" value="1"/>
</dbReference>
<evidence type="ECO:0000256" key="5">
    <source>
        <dbReference type="ARBA" id="ARBA00023163"/>
    </source>
</evidence>
<gene>
    <name evidence="8" type="ORF">FOB64_005011</name>
</gene>
<reference evidence="8 9" key="1">
    <citation type="submission" date="2020-03" db="EMBL/GenBank/DDBJ databases">
        <title>FDA dAtabase for Regulatory Grade micrObial Sequences (FDA-ARGOS): Supporting development and validation of Infectious Disease Dx tests.</title>
        <authorList>
            <person name="Campos J."/>
            <person name="Goldberg B."/>
            <person name="Tallon L."/>
            <person name="Sadzewicz L."/>
            <person name="Vavikolanu K."/>
            <person name="Mehta A."/>
            <person name="Aluvathingal J."/>
            <person name="Nadendla S."/>
            <person name="Nandy P."/>
            <person name="Geyer C."/>
            <person name="Yan Y."/>
            <person name="Sichtig H."/>
        </authorList>
    </citation>
    <scope>NUCLEOTIDE SEQUENCE [LARGE SCALE GENOMIC DNA]</scope>
    <source>
        <strain evidence="8 9">FDAARGOS_656</strain>
    </source>
</reference>
<dbReference type="GO" id="GO:0032543">
    <property type="term" value="P:mitochondrial translation"/>
    <property type="evidence" value="ECO:0007669"/>
    <property type="project" value="EnsemblFungi"/>
</dbReference>
<dbReference type="GO" id="GO:0003677">
    <property type="term" value="F:DNA binding"/>
    <property type="evidence" value="ECO:0007669"/>
    <property type="project" value="UniProtKB-KW"/>
</dbReference>
<dbReference type="SMR" id="A0A8H6F1Y7"/>
<feature type="domain" description="TACO1/YebC-like N-terminal" evidence="7">
    <location>
        <begin position="29"/>
        <end position="98"/>
    </location>
</feature>
<dbReference type="InterPro" id="IPR049083">
    <property type="entry name" value="TACO1_YebC_N"/>
</dbReference>
<feature type="domain" description="TACO1/YebC-like second and third" evidence="6">
    <location>
        <begin position="106"/>
        <end position="272"/>
    </location>
</feature>
<dbReference type="GO" id="GO:0099617">
    <property type="term" value="C:matrix side of mitochondrial inner membrane"/>
    <property type="evidence" value="ECO:0007669"/>
    <property type="project" value="EnsemblFungi"/>
</dbReference>
<evidence type="ECO:0000259" key="7">
    <source>
        <dbReference type="Pfam" id="PF20772"/>
    </source>
</evidence>
<keyword evidence="5" id="KW-0804">Transcription</keyword>
<evidence type="ECO:0000256" key="1">
    <source>
        <dbReference type="ARBA" id="ARBA00008724"/>
    </source>
</evidence>
<dbReference type="InterPro" id="IPR029072">
    <property type="entry name" value="YebC-like"/>
</dbReference>
<dbReference type="InterPro" id="IPR017856">
    <property type="entry name" value="Integrase-like_N"/>
</dbReference>
<accession>A0A8H6F1Y7</accession>
<comment type="similarity">
    <text evidence="1">Belongs to the TACO1 family.</text>
</comment>
<dbReference type="Pfam" id="PF01709">
    <property type="entry name" value="Transcrip_reg"/>
    <property type="match status" value="1"/>
</dbReference>
<evidence type="ECO:0000313" key="8">
    <source>
        <dbReference type="EMBL" id="KAF6065256.1"/>
    </source>
</evidence>
<dbReference type="HAMAP" id="MF_00693">
    <property type="entry name" value="Transcrip_reg_TACO1"/>
    <property type="match status" value="1"/>
</dbReference>
<sequence length="285" mass="32019">MIKSLITRNSTRIRGANTNLTLVRFAGHSKWQNIRHDKAKNDARKSKEATLISGRIESCVRVGGKESNARLEQLLEKAKALNVSKAVVEKAIKRGCGELTDTAQLQNVQYEFMGPGGVAIIVNALTDNKARTVSMVKNAMTYFQATLSPCSYMFDKMGEVIFLPKDNDESFDDVFEVALEIGAEDVEEFEFDDEFVPGKVHKFYRLLCDPTSINQVSNDLSAKGYKLHESTVRFLANSDSQVPFPEESSKGYLRALDNLDQINDVTDYYTNIEEEHKERIVSSIN</sequence>
<evidence type="ECO:0000259" key="6">
    <source>
        <dbReference type="Pfam" id="PF01709"/>
    </source>
</evidence>
<evidence type="ECO:0000313" key="9">
    <source>
        <dbReference type="Proteomes" id="UP000536275"/>
    </source>
</evidence>
<name>A0A8H6F1Y7_CANAX</name>
<dbReference type="Proteomes" id="UP000536275">
    <property type="component" value="Unassembled WGS sequence"/>
</dbReference>
<proteinExistence type="inferred from homology"/>
<organism evidence="8 9">
    <name type="scientific">Candida albicans</name>
    <name type="common">Yeast</name>
    <dbReference type="NCBI Taxonomy" id="5476"/>
    <lineage>
        <taxon>Eukaryota</taxon>
        <taxon>Fungi</taxon>
        <taxon>Dikarya</taxon>
        <taxon>Ascomycota</taxon>
        <taxon>Saccharomycotina</taxon>
        <taxon>Pichiomycetes</taxon>
        <taxon>Debaryomycetaceae</taxon>
        <taxon>Candida/Lodderomyces clade</taxon>
        <taxon>Candida</taxon>
    </lineage>
</organism>
<dbReference type="InterPro" id="IPR002876">
    <property type="entry name" value="Transcrip_reg_TACO1-like"/>
</dbReference>
<dbReference type="InterPro" id="IPR026564">
    <property type="entry name" value="Transcrip_reg_TACO1-like_dom3"/>
</dbReference>
<dbReference type="Pfam" id="PF20772">
    <property type="entry name" value="TACO1_YebC_N"/>
    <property type="match status" value="1"/>
</dbReference>
<dbReference type="FunFam" id="3.30.70.980:FF:000002">
    <property type="entry name" value="Probable transcriptional regulatory protein YebC"/>
    <property type="match status" value="1"/>
</dbReference>
<comment type="caution">
    <text evidence="8">The sequence shown here is derived from an EMBL/GenBank/DDBJ whole genome shotgun (WGS) entry which is preliminary data.</text>
</comment>
<keyword evidence="4" id="KW-0238">DNA-binding</keyword>